<proteinExistence type="predicted"/>
<dbReference type="SUPFAM" id="SSF52833">
    <property type="entry name" value="Thioredoxin-like"/>
    <property type="match status" value="1"/>
</dbReference>
<dbReference type="Proteomes" id="UP001589654">
    <property type="component" value="Unassembled WGS sequence"/>
</dbReference>
<comment type="caution">
    <text evidence="1">The sequence shown here is derived from an EMBL/GenBank/DDBJ whole genome shotgun (WGS) entry which is preliminary data.</text>
</comment>
<keyword evidence="2" id="KW-1185">Reference proteome</keyword>
<dbReference type="InterPro" id="IPR036249">
    <property type="entry name" value="Thioredoxin-like_sf"/>
</dbReference>
<organism evidence="1 2">
    <name type="scientific">Echinicola jeungdonensis</name>
    <dbReference type="NCBI Taxonomy" id="709343"/>
    <lineage>
        <taxon>Bacteria</taxon>
        <taxon>Pseudomonadati</taxon>
        <taxon>Bacteroidota</taxon>
        <taxon>Cytophagia</taxon>
        <taxon>Cytophagales</taxon>
        <taxon>Cyclobacteriaceae</taxon>
        <taxon>Echinicola</taxon>
    </lineage>
</organism>
<dbReference type="Pfam" id="PF14595">
    <property type="entry name" value="Thioredoxin_9"/>
    <property type="match status" value="1"/>
</dbReference>
<sequence>MSTITSSISPELIDQAMNYADYRGLIDQLLEEDKTTGDNHSETMLDYTRINVQRMKRWDKTAKVGEEIKEAIQEVDSPQVWLVLTEAWCGDAAQNIPYIEKLASHNENIKIRYLLRDENPGVMDQYLTNGGRSIPKLVALEEDTLEEQFTWGPRPQVVQQKMLDYKANPESMTSEEFKKSIHLWYAKDKNSTLEKEFLSLLTNKN</sequence>
<reference evidence="1 2" key="1">
    <citation type="submission" date="2024-09" db="EMBL/GenBank/DDBJ databases">
        <authorList>
            <person name="Sun Q."/>
            <person name="Mori K."/>
        </authorList>
    </citation>
    <scope>NUCLEOTIDE SEQUENCE [LARGE SCALE GENOMIC DNA]</scope>
    <source>
        <strain evidence="1 2">CECT 7682</strain>
    </source>
</reference>
<evidence type="ECO:0000313" key="1">
    <source>
        <dbReference type="EMBL" id="MFB9210414.1"/>
    </source>
</evidence>
<name>A0ABV5J0S6_9BACT</name>
<accession>A0ABV5J0S6</accession>
<dbReference type="EMBL" id="JBHMEW010000008">
    <property type="protein sequence ID" value="MFB9210414.1"/>
    <property type="molecule type" value="Genomic_DNA"/>
</dbReference>
<dbReference type="RefSeq" id="WP_290246671.1">
    <property type="nucleotide sequence ID" value="NZ_JAUFQT010000001.1"/>
</dbReference>
<protein>
    <submittedName>
        <fullName evidence="1">Thioredoxin family protein</fullName>
    </submittedName>
</protein>
<dbReference type="Gene3D" id="3.40.30.10">
    <property type="entry name" value="Glutaredoxin"/>
    <property type="match status" value="1"/>
</dbReference>
<gene>
    <name evidence="1" type="ORF">ACFFUR_01225</name>
</gene>
<evidence type="ECO:0000313" key="2">
    <source>
        <dbReference type="Proteomes" id="UP001589654"/>
    </source>
</evidence>